<organism evidence="1 2">
    <name type="scientific">Gossypium arboreum</name>
    <name type="common">Tree cotton</name>
    <name type="synonym">Gossypium nanking</name>
    <dbReference type="NCBI Taxonomy" id="29729"/>
    <lineage>
        <taxon>Eukaryota</taxon>
        <taxon>Viridiplantae</taxon>
        <taxon>Streptophyta</taxon>
        <taxon>Embryophyta</taxon>
        <taxon>Tracheophyta</taxon>
        <taxon>Spermatophyta</taxon>
        <taxon>Magnoliopsida</taxon>
        <taxon>eudicotyledons</taxon>
        <taxon>Gunneridae</taxon>
        <taxon>Pentapetalae</taxon>
        <taxon>rosids</taxon>
        <taxon>malvids</taxon>
        <taxon>Malvales</taxon>
        <taxon>Malvaceae</taxon>
        <taxon>Malvoideae</taxon>
        <taxon>Gossypium</taxon>
    </lineage>
</organism>
<dbReference type="AlphaFoldDB" id="A0A0B0N4B5"/>
<proteinExistence type="predicted"/>
<dbReference type="Proteomes" id="UP000032142">
    <property type="component" value="Unassembled WGS sequence"/>
</dbReference>
<keyword evidence="2" id="KW-1185">Reference proteome</keyword>
<reference evidence="2" key="1">
    <citation type="submission" date="2014-09" db="EMBL/GenBank/DDBJ databases">
        <authorList>
            <person name="Mudge J."/>
            <person name="Ramaraj T."/>
            <person name="Lindquist I.E."/>
            <person name="Bharti A.K."/>
            <person name="Sundararajan A."/>
            <person name="Cameron C.T."/>
            <person name="Woodward J.E."/>
            <person name="May G.D."/>
            <person name="Brubaker C."/>
            <person name="Broadhvest J."/>
            <person name="Wilkins T.A."/>
        </authorList>
    </citation>
    <scope>NUCLEOTIDE SEQUENCE</scope>
    <source>
        <strain evidence="2">cv. AKA8401</strain>
    </source>
</reference>
<evidence type="ECO:0000313" key="2">
    <source>
        <dbReference type="Proteomes" id="UP000032142"/>
    </source>
</evidence>
<sequence length="19" mass="2300">MSLGIFIEVIHTIVNFRYF</sequence>
<dbReference type="EMBL" id="JRRC01475440">
    <property type="protein sequence ID" value="KHG07487.1"/>
    <property type="molecule type" value="Genomic_DNA"/>
</dbReference>
<gene>
    <name evidence="1" type="ORF">F383_34132</name>
</gene>
<name>A0A0B0N4B5_GOSAR</name>
<evidence type="ECO:0000313" key="1">
    <source>
        <dbReference type="EMBL" id="KHG07487.1"/>
    </source>
</evidence>
<protein>
    <submittedName>
        <fullName evidence="1">Uncharacterized protein</fullName>
    </submittedName>
</protein>
<accession>A0A0B0N4B5</accession>
<comment type="caution">
    <text evidence="1">The sequence shown here is derived from an EMBL/GenBank/DDBJ whole genome shotgun (WGS) entry which is preliminary data.</text>
</comment>